<dbReference type="RefSeq" id="WP_084194196.1">
    <property type="nucleotide sequence ID" value="NZ_JBHMEH010000019.1"/>
</dbReference>
<reference evidence="2 3" key="1">
    <citation type="submission" date="2018-06" db="EMBL/GenBank/DDBJ databases">
        <authorList>
            <consortium name="Pathogen Informatics"/>
            <person name="Doyle S."/>
        </authorList>
    </citation>
    <scope>NUCLEOTIDE SEQUENCE [LARGE SCALE GENOMIC DNA]</scope>
    <source>
        <strain evidence="2 3">NCTC8684</strain>
    </source>
</reference>
<feature type="domain" description="DnaJ homologue subfamily C member 28 conserved" evidence="1">
    <location>
        <begin position="25"/>
        <end position="87"/>
    </location>
</feature>
<gene>
    <name evidence="2" type="ORF">NCTC8684_02603</name>
</gene>
<dbReference type="Proteomes" id="UP000254029">
    <property type="component" value="Unassembled WGS sequence"/>
</dbReference>
<evidence type="ECO:0000313" key="3">
    <source>
        <dbReference type="Proteomes" id="UP000254029"/>
    </source>
</evidence>
<protein>
    <submittedName>
        <fullName evidence="2">Domain of uncharacterized function (DUF1992)</fullName>
    </submittedName>
</protein>
<name>A0AAX2MBG2_CHRVL</name>
<organism evidence="2 3">
    <name type="scientific">Chromobacterium violaceum</name>
    <dbReference type="NCBI Taxonomy" id="536"/>
    <lineage>
        <taxon>Bacteria</taxon>
        <taxon>Pseudomonadati</taxon>
        <taxon>Pseudomonadota</taxon>
        <taxon>Betaproteobacteria</taxon>
        <taxon>Neisseriales</taxon>
        <taxon>Chromobacteriaceae</taxon>
        <taxon>Chromobacterium</taxon>
    </lineage>
</organism>
<dbReference type="AlphaFoldDB" id="A0AAX2MBG2"/>
<proteinExistence type="predicted"/>
<dbReference type="Pfam" id="PF09350">
    <property type="entry name" value="DJC28_CD"/>
    <property type="match status" value="1"/>
</dbReference>
<evidence type="ECO:0000259" key="1">
    <source>
        <dbReference type="Pfam" id="PF09350"/>
    </source>
</evidence>
<evidence type="ECO:0000313" key="2">
    <source>
        <dbReference type="EMBL" id="SUX33504.1"/>
    </source>
</evidence>
<sequence>MPWEANHAESTRPRRDLDAAIAAGIRASEQSGELQRAKGWGKPLALDDGYAATPAELRMPYKILKDAGCVPAEVEAMRELAALRAELAALEPDTPAWRAKQAQIQQKGLDLALQLERLRGGA</sequence>
<dbReference type="InterPro" id="IPR018961">
    <property type="entry name" value="DnaJ_homolog_subfam-C_membr-28"/>
</dbReference>
<accession>A0AAX2MBG2</accession>
<dbReference type="EMBL" id="UIGR01000001">
    <property type="protein sequence ID" value="SUX33504.1"/>
    <property type="molecule type" value="Genomic_DNA"/>
</dbReference>
<comment type="caution">
    <text evidence="2">The sequence shown here is derived from an EMBL/GenBank/DDBJ whole genome shotgun (WGS) entry which is preliminary data.</text>
</comment>